<evidence type="ECO:0000256" key="10">
    <source>
        <dbReference type="ARBA" id="ARBA00044991"/>
    </source>
</evidence>
<dbReference type="RefSeq" id="WP_308350800.1">
    <property type="nucleotide sequence ID" value="NZ_CP129971.1"/>
</dbReference>
<dbReference type="Proteomes" id="UP001230496">
    <property type="component" value="Chromosome"/>
</dbReference>
<dbReference type="GO" id="GO:0008801">
    <property type="term" value="F:beta-phosphoglucomutase activity"/>
    <property type="evidence" value="ECO:0007669"/>
    <property type="project" value="UniProtKB-EC"/>
</dbReference>
<dbReference type="SUPFAM" id="SSF56784">
    <property type="entry name" value="HAD-like"/>
    <property type="match status" value="1"/>
</dbReference>
<proteinExistence type="inferred from homology"/>
<dbReference type="PANTHER" id="PTHR46193:SF18">
    <property type="entry name" value="HEXITOL PHOSPHATASE B"/>
    <property type="match status" value="1"/>
</dbReference>
<dbReference type="CDD" id="cd07505">
    <property type="entry name" value="HAD_BPGM-like"/>
    <property type="match status" value="1"/>
</dbReference>
<evidence type="ECO:0000313" key="11">
    <source>
        <dbReference type="EMBL" id="WKK76030.2"/>
    </source>
</evidence>
<keyword evidence="4" id="KW-0479">Metal-binding</keyword>
<dbReference type="EC" id="5.4.2.6" evidence="9"/>
<evidence type="ECO:0000256" key="7">
    <source>
        <dbReference type="ARBA" id="ARBA00023277"/>
    </source>
</evidence>
<dbReference type="InterPro" id="IPR051600">
    <property type="entry name" value="Beta-PGM-like"/>
</dbReference>
<protein>
    <recommendedName>
        <fullName evidence="10">Beta-phosphoglucomutase</fullName>
        <ecNumber evidence="9">5.4.2.6</ecNumber>
    </recommendedName>
</protein>
<evidence type="ECO:0000256" key="1">
    <source>
        <dbReference type="ARBA" id="ARBA00001946"/>
    </source>
</evidence>
<comment type="cofactor">
    <cofactor evidence="1">
        <name>Mg(2+)</name>
        <dbReference type="ChEBI" id="CHEBI:18420"/>
    </cofactor>
</comment>
<evidence type="ECO:0000256" key="4">
    <source>
        <dbReference type="ARBA" id="ARBA00022723"/>
    </source>
</evidence>
<comment type="similarity">
    <text evidence="2">Belongs to the HAD-like hydrolase superfamily. CbbY/CbbZ/Gph/YieH family.</text>
</comment>
<dbReference type="InterPro" id="IPR036412">
    <property type="entry name" value="HAD-like_sf"/>
</dbReference>
<dbReference type="NCBIfam" id="TIGR01509">
    <property type="entry name" value="HAD-SF-IA-v3"/>
    <property type="match status" value="1"/>
</dbReference>
<dbReference type="Pfam" id="PF13419">
    <property type="entry name" value="HAD_2"/>
    <property type="match status" value="1"/>
</dbReference>
<dbReference type="NCBIfam" id="TIGR02009">
    <property type="entry name" value="PGMB-YQAB-SF"/>
    <property type="match status" value="1"/>
</dbReference>
<evidence type="ECO:0000256" key="9">
    <source>
        <dbReference type="ARBA" id="ARBA00044968"/>
    </source>
</evidence>
<dbReference type="InterPro" id="IPR023198">
    <property type="entry name" value="PGP-like_dom2"/>
</dbReference>
<gene>
    <name evidence="11" type="ORF">QYS49_00880</name>
</gene>
<dbReference type="AlphaFoldDB" id="A0AA49JGT6"/>
<keyword evidence="7" id="KW-0119">Carbohydrate metabolism</keyword>
<dbReference type="SFLD" id="SFLDG01135">
    <property type="entry name" value="C1.5.6:_HAD__Beta-PGM__Phospha"/>
    <property type="match status" value="1"/>
</dbReference>
<dbReference type="GO" id="GO:0046872">
    <property type="term" value="F:metal ion binding"/>
    <property type="evidence" value="ECO:0007669"/>
    <property type="project" value="UniProtKB-KW"/>
</dbReference>
<evidence type="ECO:0000256" key="2">
    <source>
        <dbReference type="ARBA" id="ARBA00006171"/>
    </source>
</evidence>
<dbReference type="EMBL" id="CP129971">
    <property type="protein sequence ID" value="WKK76030.2"/>
    <property type="molecule type" value="Genomic_DNA"/>
</dbReference>
<keyword evidence="3" id="KW-0597">Phosphoprotein</keyword>
<dbReference type="Gene3D" id="1.10.150.240">
    <property type="entry name" value="Putative phosphatase, domain 2"/>
    <property type="match status" value="1"/>
</dbReference>
<evidence type="ECO:0000313" key="12">
    <source>
        <dbReference type="Proteomes" id="UP001230496"/>
    </source>
</evidence>
<dbReference type="KEGG" id="msaa:QYS49_00880"/>
<name>A0AA49JGT6_9BACT</name>
<evidence type="ECO:0000256" key="3">
    <source>
        <dbReference type="ARBA" id="ARBA00022553"/>
    </source>
</evidence>
<dbReference type="NCBIfam" id="TIGR01549">
    <property type="entry name" value="HAD-SF-IA-v1"/>
    <property type="match status" value="1"/>
</dbReference>
<keyword evidence="12" id="KW-1185">Reference proteome</keyword>
<dbReference type="InterPro" id="IPR041492">
    <property type="entry name" value="HAD_2"/>
</dbReference>
<evidence type="ECO:0000256" key="8">
    <source>
        <dbReference type="ARBA" id="ARBA00044926"/>
    </source>
</evidence>
<accession>A0AA49JGT6</accession>
<dbReference type="PRINTS" id="PR00413">
    <property type="entry name" value="HADHALOGNASE"/>
</dbReference>
<evidence type="ECO:0000256" key="6">
    <source>
        <dbReference type="ARBA" id="ARBA00023235"/>
    </source>
</evidence>
<dbReference type="InterPro" id="IPR023214">
    <property type="entry name" value="HAD_sf"/>
</dbReference>
<sequence>MHKIFSNKKAIIFDMDGVIIDNISYHIEALKQFLKQFGKEITDEEFQNHYNGRTIQEVILGLKPEADHTEVMRLAEEKEKIYRDLYSADLAPTPGLMDFLPLAQKAGIKMAVATSAITANADFTLDGLNIRKYFDAVIDSTMVIKGKPDPQIYLKAAEELNISPENCVVLEDALAGIQSAKSAGMDVIGLYTSLEKEELPDGLLMKIKNFHELNGSA</sequence>
<keyword evidence="5" id="KW-0460">Magnesium</keyword>
<dbReference type="SFLD" id="SFLDS00003">
    <property type="entry name" value="Haloacid_Dehalogenase"/>
    <property type="match status" value="1"/>
</dbReference>
<comment type="catalytic activity">
    <reaction evidence="8">
        <text>beta-D-glucose 1-phosphate = beta-D-glucose 6-phosphate</text>
        <dbReference type="Rhea" id="RHEA:20113"/>
        <dbReference type="ChEBI" id="CHEBI:57684"/>
        <dbReference type="ChEBI" id="CHEBI:58247"/>
        <dbReference type="EC" id="5.4.2.6"/>
    </reaction>
</comment>
<dbReference type="InterPro" id="IPR006439">
    <property type="entry name" value="HAD-SF_hydro_IA"/>
</dbReference>
<dbReference type="Gene3D" id="3.40.50.1000">
    <property type="entry name" value="HAD superfamily/HAD-like"/>
    <property type="match status" value="1"/>
</dbReference>
<dbReference type="SFLD" id="SFLDG01129">
    <property type="entry name" value="C1.5:_HAD__Beta-PGM__Phosphata"/>
    <property type="match status" value="1"/>
</dbReference>
<reference evidence="11 12" key="1">
    <citation type="submission" date="2023-08" db="EMBL/GenBank/DDBJ databases">
        <title>Comparative genomics and taxonomic characterization of three novel marine species of genus Marivirga.</title>
        <authorList>
            <person name="Muhammad N."/>
            <person name="Kim S.-G."/>
        </authorList>
    </citation>
    <scope>NUCLEOTIDE SEQUENCE [LARGE SCALE GENOMIC DNA]</scope>
    <source>
        <strain evidence="11 12">BDSF4-3</strain>
    </source>
</reference>
<evidence type="ECO:0000256" key="5">
    <source>
        <dbReference type="ARBA" id="ARBA00022842"/>
    </source>
</evidence>
<dbReference type="PANTHER" id="PTHR46193">
    <property type="entry name" value="6-PHOSPHOGLUCONATE PHOSPHATASE"/>
    <property type="match status" value="1"/>
</dbReference>
<dbReference type="InterPro" id="IPR010976">
    <property type="entry name" value="B-phosphoglucomutase_hydrolase"/>
</dbReference>
<keyword evidence="6" id="KW-0413">Isomerase</keyword>
<organism evidence="11 12">
    <name type="scientific">Marivirga salinarum</name>
    <dbReference type="NCBI Taxonomy" id="3059078"/>
    <lineage>
        <taxon>Bacteria</taxon>
        <taxon>Pseudomonadati</taxon>
        <taxon>Bacteroidota</taxon>
        <taxon>Cytophagia</taxon>
        <taxon>Cytophagales</taxon>
        <taxon>Marivirgaceae</taxon>
        <taxon>Marivirga</taxon>
    </lineage>
</organism>